<reference evidence="3" key="2">
    <citation type="submission" date="2012-11" db="EMBL/GenBank/DDBJ databases">
        <authorList>
            <person name="Kuo A."/>
            <person name="Curtis B.A."/>
            <person name="Tanifuji G."/>
            <person name="Burki F."/>
            <person name="Gruber A."/>
            <person name="Irimia M."/>
            <person name="Maruyama S."/>
            <person name="Arias M.C."/>
            <person name="Ball S.G."/>
            <person name="Gile G.H."/>
            <person name="Hirakawa Y."/>
            <person name="Hopkins J.F."/>
            <person name="Rensing S.A."/>
            <person name="Schmutz J."/>
            <person name="Symeonidi A."/>
            <person name="Elias M."/>
            <person name="Eveleigh R.J."/>
            <person name="Herman E.K."/>
            <person name="Klute M.J."/>
            <person name="Nakayama T."/>
            <person name="Obornik M."/>
            <person name="Reyes-Prieto A."/>
            <person name="Armbrust E.V."/>
            <person name="Aves S.J."/>
            <person name="Beiko R.G."/>
            <person name="Coutinho P."/>
            <person name="Dacks J.B."/>
            <person name="Durnford D.G."/>
            <person name="Fast N.M."/>
            <person name="Green B.R."/>
            <person name="Grisdale C."/>
            <person name="Hempe F."/>
            <person name="Henrissat B."/>
            <person name="Hoppner M.P."/>
            <person name="Ishida K.-I."/>
            <person name="Kim E."/>
            <person name="Koreny L."/>
            <person name="Kroth P.G."/>
            <person name="Liu Y."/>
            <person name="Malik S.-B."/>
            <person name="Maier U.G."/>
            <person name="McRose D."/>
            <person name="Mock T."/>
            <person name="Neilson J.A."/>
            <person name="Onodera N.T."/>
            <person name="Poole A.M."/>
            <person name="Pritham E.J."/>
            <person name="Richards T.A."/>
            <person name="Rocap G."/>
            <person name="Roy S.W."/>
            <person name="Sarai C."/>
            <person name="Schaack S."/>
            <person name="Shirato S."/>
            <person name="Slamovits C.H."/>
            <person name="Spencer D.F."/>
            <person name="Suzuki S."/>
            <person name="Worden A.Z."/>
            <person name="Zauner S."/>
            <person name="Barry K."/>
            <person name="Bell C."/>
            <person name="Bharti A.K."/>
            <person name="Crow J.A."/>
            <person name="Grimwood J."/>
            <person name="Kramer R."/>
            <person name="Lindquist E."/>
            <person name="Lucas S."/>
            <person name="Salamov A."/>
            <person name="McFadden G.I."/>
            <person name="Lane C.E."/>
            <person name="Keeling P.J."/>
            <person name="Gray M.W."/>
            <person name="Grigoriev I.V."/>
            <person name="Archibald J.M."/>
        </authorList>
    </citation>
    <scope>NUCLEOTIDE SEQUENCE</scope>
    <source>
        <strain evidence="3">CCMP2712</strain>
    </source>
</reference>
<dbReference type="EMBL" id="JH992983">
    <property type="protein sequence ID" value="EKX49072.1"/>
    <property type="molecule type" value="Genomic_DNA"/>
</dbReference>
<name>L1JL49_GUITC</name>
<accession>L1JL49</accession>
<protein>
    <submittedName>
        <fullName evidence="1 2">Uncharacterized protein</fullName>
    </submittedName>
</protein>
<evidence type="ECO:0000313" key="2">
    <source>
        <dbReference type="EnsemblProtists" id="EKX49072"/>
    </source>
</evidence>
<dbReference type="HOGENOM" id="CLU_2872373_0_0_1"/>
<sequence length="64" mass="7478">MEQARQFDILSKLYSYIQIAVSDDVGMSSRLIHLDPDDSYQTFRAQVCSRKASELIYEQQMRSD</sequence>
<gene>
    <name evidence="1" type="ORF">GUITHDRAFT_151605</name>
</gene>
<dbReference type="GeneID" id="17305710"/>
<dbReference type="RefSeq" id="XP_005836052.1">
    <property type="nucleotide sequence ID" value="XM_005835995.1"/>
</dbReference>
<proteinExistence type="predicted"/>
<dbReference type="AlphaFoldDB" id="L1JL49"/>
<dbReference type="PaxDb" id="55529-EKX49072"/>
<organism evidence="1">
    <name type="scientific">Guillardia theta (strain CCMP2712)</name>
    <name type="common">Cryptophyte</name>
    <dbReference type="NCBI Taxonomy" id="905079"/>
    <lineage>
        <taxon>Eukaryota</taxon>
        <taxon>Cryptophyceae</taxon>
        <taxon>Pyrenomonadales</taxon>
        <taxon>Geminigeraceae</taxon>
        <taxon>Guillardia</taxon>
    </lineage>
</organism>
<reference evidence="1 3" key="1">
    <citation type="journal article" date="2012" name="Nature">
        <title>Algal genomes reveal evolutionary mosaicism and the fate of nucleomorphs.</title>
        <authorList>
            <consortium name="DOE Joint Genome Institute"/>
            <person name="Curtis B.A."/>
            <person name="Tanifuji G."/>
            <person name="Burki F."/>
            <person name="Gruber A."/>
            <person name="Irimia M."/>
            <person name="Maruyama S."/>
            <person name="Arias M.C."/>
            <person name="Ball S.G."/>
            <person name="Gile G.H."/>
            <person name="Hirakawa Y."/>
            <person name="Hopkins J.F."/>
            <person name="Kuo A."/>
            <person name="Rensing S.A."/>
            <person name="Schmutz J."/>
            <person name="Symeonidi A."/>
            <person name="Elias M."/>
            <person name="Eveleigh R.J."/>
            <person name="Herman E.K."/>
            <person name="Klute M.J."/>
            <person name="Nakayama T."/>
            <person name="Obornik M."/>
            <person name="Reyes-Prieto A."/>
            <person name="Armbrust E.V."/>
            <person name="Aves S.J."/>
            <person name="Beiko R.G."/>
            <person name="Coutinho P."/>
            <person name="Dacks J.B."/>
            <person name="Durnford D.G."/>
            <person name="Fast N.M."/>
            <person name="Green B.R."/>
            <person name="Grisdale C.J."/>
            <person name="Hempel F."/>
            <person name="Henrissat B."/>
            <person name="Hoppner M.P."/>
            <person name="Ishida K."/>
            <person name="Kim E."/>
            <person name="Koreny L."/>
            <person name="Kroth P.G."/>
            <person name="Liu Y."/>
            <person name="Malik S.B."/>
            <person name="Maier U.G."/>
            <person name="McRose D."/>
            <person name="Mock T."/>
            <person name="Neilson J.A."/>
            <person name="Onodera N.T."/>
            <person name="Poole A.M."/>
            <person name="Pritham E.J."/>
            <person name="Richards T.A."/>
            <person name="Rocap G."/>
            <person name="Roy S.W."/>
            <person name="Sarai C."/>
            <person name="Schaack S."/>
            <person name="Shirato S."/>
            <person name="Slamovits C.H."/>
            <person name="Spencer D.F."/>
            <person name="Suzuki S."/>
            <person name="Worden A.Z."/>
            <person name="Zauner S."/>
            <person name="Barry K."/>
            <person name="Bell C."/>
            <person name="Bharti A.K."/>
            <person name="Crow J.A."/>
            <person name="Grimwood J."/>
            <person name="Kramer R."/>
            <person name="Lindquist E."/>
            <person name="Lucas S."/>
            <person name="Salamov A."/>
            <person name="McFadden G.I."/>
            <person name="Lane C.E."/>
            <person name="Keeling P.J."/>
            <person name="Gray M.W."/>
            <person name="Grigoriev I.V."/>
            <person name="Archibald J.M."/>
        </authorList>
    </citation>
    <scope>NUCLEOTIDE SEQUENCE</scope>
    <source>
        <strain evidence="1 3">CCMP2712</strain>
    </source>
</reference>
<evidence type="ECO:0000313" key="1">
    <source>
        <dbReference type="EMBL" id="EKX49072.1"/>
    </source>
</evidence>
<dbReference type="Proteomes" id="UP000011087">
    <property type="component" value="Unassembled WGS sequence"/>
</dbReference>
<reference evidence="2" key="3">
    <citation type="submission" date="2016-03" db="UniProtKB">
        <authorList>
            <consortium name="EnsemblProtists"/>
        </authorList>
    </citation>
    <scope>IDENTIFICATION</scope>
</reference>
<dbReference type="EnsemblProtists" id="EKX49072">
    <property type="protein sequence ID" value="EKX49072"/>
    <property type="gene ID" value="GUITHDRAFT_151605"/>
</dbReference>
<evidence type="ECO:0000313" key="3">
    <source>
        <dbReference type="Proteomes" id="UP000011087"/>
    </source>
</evidence>
<keyword evidence="3" id="KW-1185">Reference proteome</keyword>
<dbReference type="KEGG" id="gtt:GUITHDRAFT_151605"/>